<dbReference type="NCBIfam" id="TIGR01549">
    <property type="entry name" value="HAD-SF-IA-v1"/>
    <property type="match status" value="1"/>
</dbReference>
<evidence type="ECO:0000313" key="2">
    <source>
        <dbReference type="Proteomes" id="UP000027192"/>
    </source>
</evidence>
<sequence length="233" mass="25167">MEVFKPVIMFDLDGTLFDTERAIVEAFDATFSACNDTTRPSPANIRATIGMPLEKAFATLTDQSSEAAGVAALCKEYQQQFRQTILPKAESLLFPGVTSGLSVLKNLGYQLAVTTNKFARSANPLLEAAGIANFFDIVVCADEVTEKKPAPESGEKILSYYGTTANNALMVGDTTHDILMANHLGCDTIAVNYGIHSEQELQTANPRWIVAHFDDVVETATSHFGKSSLGVHT</sequence>
<protein>
    <recommendedName>
        <fullName evidence="3">HAD family hydrolase</fullName>
    </recommendedName>
</protein>
<dbReference type="Proteomes" id="UP000027192">
    <property type="component" value="Unassembled WGS sequence"/>
</dbReference>
<dbReference type="InterPro" id="IPR023214">
    <property type="entry name" value="HAD_sf"/>
</dbReference>
<dbReference type="GO" id="GO:0006281">
    <property type="term" value="P:DNA repair"/>
    <property type="evidence" value="ECO:0007669"/>
    <property type="project" value="TreeGrafter"/>
</dbReference>
<dbReference type="GO" id="GO:0008967">
    <property type="term" value="F:phosphoglycolate phosphatase activity"/>
    <property type="evidence" value="ECO:0007669"/>
    <property type="project" value="TreeGrafter"/>
</dbReference>
<dbReference type="OrthoDB" id="9782449at2"/>
<dbReference type="Gene3D" id="1.10.150.240">
    <property type="entry name" value="Putative phosphatase, domain 2"/>
    <property type="match status" value="1"/>
</dbReference>
<organism evidence="1 2">
    <name type="scientific">Photobacterium galatheae</name>
    <dbReference type="NCBI Taxonomy" id="1654360"/>
    <lineage>
        <taxon>Bacteria</taxon>
        <taxon>Pseudomonadati</taxon>
        <taxon>Pseudomonadota</taxon>
        <taxon>Gammaproteobacteria</taxon>
        <taxon>Vibrionales</taxon>
        <taxon>Vibrionaceae</taxon>
        <taxon>Photobacterium</taxon>
    </lineage>
</organism>
<evidence type="ECO:0000313" key="1">
    <source>
        <dbReference type="EMBL" id="KDM93309.1"/>
    </source>
</evidence>
<dbReference type="Pfam" id="PF13419">
    <property type="entry name" value="HAD_2"/>
    <property type="match status" value="1"/>
</dbReference>
<dbReference type="SFLD" id="SFLDG01129">
    <property type="entry name" value="C1.5:_HAD__Beta-PGM__Phosphata"/>
    <property type="match status" value="1"/>
</dbReference>
<comment type="caution">
    <text evidence="1">The sequence shown here is derived from an EMBL/GenBank/DDBJ whole genome shotgun (WGS) entry which is preliminary data.</text>
</comment>
<dbReference type="AlphaFoldDB" id="A0A066RSJ5"/>
<accession>A0A066RSJ5</accession>
<gene>
    <name evidence="1" type="ORF">EA58_01480</name>
</gene>
<dbReference type="PANTHER" id="PTHR43434:SF24">
    <property type="entry name" value="HYDROLASE-RELATED"/>
    <property type="match status" value="1"/>
</dbReference>
<dbReference type="SFLD" id="SFLDS00003">
    <property type="entry name" value="Haloacid_Dehalogenase"/>
    <property type="match status" value="1"/>
</dbReference>
<dbReference type="EMBL" id="JMIB01000003">
    <property type="protein sequence ID" value="KDM93309.1"/>
    <property type="molecule type" value="Genomic_DNA"/>
</dbReference>
<dbReference type="FunFam" id="3.40.50.1000:FF:000022">
    <property type="entry name" value="Phosphoglycolate phosphatase"/>
    <property type="match status" value="1"/>
</dbReference>
<name>A0A066RSJ5_9GAMM</name>
<dbReference type="STRING" id="1654360.EA58_01480"/>
<dbReference type="Gene3D" id="3.40.50.1000">
    <property type="entry name" value="HAD superfamily/HAD-like"/>
    <property type="match status" value="1"/>
</dbReference>
<dbReference type="InterPro" id="IPR036412">
    <property type="entry name" value="HAD-like_sf"/>
</dbReference>
<dbReference type="GO" id="GO:0005829">
    <property type="term" value="C:cytosol"/>
    <property type="evidence" value="ECO:0007669"/>
    <property type="project" value="TreeGrafter"/>
</dbReference>
<dbReference type="RefSeq" id="WP_051641830.1">
    <property type="nucleotide sequence ID" value="NZ_JAGSGC010000011.1"/>
</dbReference>
<keyword evidence="2" id="KW-1185">Reference proteome</keyword>
<dbReference type="InterPro" id="IPR006439">
    <property type="entry name" value="HAD-SF_hydro_IA"/>
</dbReference>
<dbReference type="PRINTS" id="PR00413">
    <property type="entry name" value="HADHALOGNASE"/>
</dbReference>
<evidence type="ECO:0008006" key="3">
    <source>
        <dbReference type="Google" id="ProtNLM"/>
    </source>
</evidence>
<dbReference type="InterPro" id="IPR041492">
    <property type="entry name" value="HAD_2"/>
</dbReference>
<reference evidence="1 2" key="1">
    <citation type="submission" date="2014-04" db="EMBL/GenBank/DDBJ databases">
        <title>Draft genome sequence of Photobacterium halotolerans S2753: a solonamide, ngercheumicin and holomycin producer.</title>
        <authorList>
            <person name="Machado H.R."/>
            <person name="Gram L."/>
        </authorList>
    </citation>
    <scope>NUCLEOTIDE SEQUENCE [LARGE SCALE GENOMIC DNA]</scope>
    <source>
        <strain evidence="1 2">S2753</strain>
    </source>
</reference>
<proteinExistence type="predicted"/>
<dbReference type="InterPro" id="IPR023198">
    <property type="entry name" value="PGP-like_dom2"/>
</dbReference>
<dbReference type="InterPro" id="IPR050155">
    <property type="entry name" value="HAD-like_hydrolase_sf"/>
</dbReference>
<dbReference type="PANTHER" id="PTHR43434">
    <property type="entry name" value="PHOSPHOGLYCOLATE PHOSPHATASE"/>
    <property type="match status" value="1"/>
</dbReference>
<dbReference type="SUPFAM" id="SSF56784">
    <property type="entry name" value="HAD-like"/>
    <property type="match status" value="1"/>
</dbReference>
<dbReference type="SFLD" id="SFLDG01135">
    <property type="entry name" value="C1.5.6:_HAD__Beta-PGM__Phospha"/>
    <property type="match status" value="1"/>
</dbReference>